<reference evidence="1 2" key="1">
    <citation type="submission" date="2018-10" db="EMBL/GenBank/DDBJ databases">
        <authorList>
            <person name="Chen W.-M."/>
        </authorList>
    </citation>
    <scope>NUCLEOTIDE SEQUENCE [LARGE SCALE GENOMIC DNA]</scope>
    <source>
        <strain evidence="1 2">H-5</strain>
    </source>
</reference>
<proteinExistence type="predicted"/>
<accession>A0A3N0V427</accession>
<dbReference type="AlphaFoldDB" id="A0A3N0V427"/>
<dbReference type="GO" id="GO:0000271">
    <property type="term" value="P:polysaccharide biosynthetic process"/>
    <property type="evidence" value="ECO:0007669"/>
    <property type="project" value="InterPro"/>
</dbReference>
<dbReference type="Proteomes" id="UP000275137">
    <property type="component" value="Unassembled WGS sequence"/>
</dbReference>
<dbReference type="GO" id="GO:0015774">
    <property type="term" value="P:polysaccharide transport"/>
    <property type="evidence" value="ECO:0007669"/>
    <property type="project" value="InterPro"/>
</dbReference>
<dbReference type="Pfam" id="PF05159">
    <property type="entry name" value="Capsule_synth"/>
    <property type="match status" value="3"/>
</dbReference>
<comment type="caution">
    <text evidence="1">The sequence shown here is derived from an EMBL/GenBank/DDBJ whole genome shotgun (WGS) entry which is preliminary data.</text>
</comment>
<dbReference type="CDD" id="cd16439">
    <property type="entry name" value="beta_Kdo_transferase_KpsC_2"/>
    <property type="match status" value="1"/>
</dbReference>
<organism evidence="1 2">
    <name type="scientific">Pseudomethylobacillus aquaticus</name>
    <dbReference type="NCBI Taxonomy" id="2676064"/>
    <lineage>
        <taxon>Bacteria</taxon>
        <taxon>Pseudomonadati</taxon>
        <taxon>Pseudomonadota</taxon>
        <taxon>Betaproteobacteria</taxon>
        <taxon>Nitrosomonadales</taxon>
        <taxon>Methylophilaceae</taxon>
        <taxon>Pseudomethylobacillus</taxon>
    </lineage>
</organism>
<gene>
    <name evidence="1" type="ORF">ED236_05165</name>
</gene>
<evidence type="ECO:0000313" key="1">
    <source>
        <dbReference type="EMBL" id="ROH87332.1"/>
    </source>
</evidence>
<evidence type="ECO:0000313" key="2">
    <source>
        <dbReference type="Proteomes" id="UP000275137"/>
    </source>
</evidence>
<name>A0A3N0V427_9PROT</name>
<keyword evidence="2" id="KW-1185">Reference proteome</keyword>
<protein>
    <submittedName>
        <fullName evidence="1">Capsular polysaccharide biosynthesis protein</fullName>
    </submittedName>
</protein>
<dbReference type="EMBL" id="RJVP01000002">
    <property type="protein sequence ID" value="ROH87332.1"/>
    <property type="molecule type" value="Genomic_DNA"/>
</dbReference>
<dbReference type="InterPro" id="IPR007833">
    <property type="entry name" value="Capsule_polysaccharide_synth"/>
</dbReference>
<sequence>MLISRFHAPGRLGHVAGWGLKAPSLRAQHYAEKHLIPYLYLEEGFLRSVNLPGKDATLSLIADPVGIYYDAHHPSLLEELIPQPLDARAAERARRLIAQWRDSRISKYNHNRDYTETLPTPYVLVVDQTLGDASIQHGMADAATFQHMLSSALVENPECQIVLKLHPEVASGRKRGHFDLKQLANTPRLTVLGDDVHPASLIAGAAALYVVTSQIGFEGLLWGKPVHTFGMPFYAGWGLTEDRLAAPARRQPVELLKLVHAALVAYPRYVDPESGRRCEVERVISWLGLQRRLRMRLPDKITAMNFSFWKAPILKSFLQGSEIRFVSSPHSIATDSPLVIWGNRSRAEQLPTSNIIRIEDGFLRSVGLGADLTRPSSWVIDRQGIYYDATQASELESLLKNTEFDDTLLQRAQALRREIVKTGITKYNTVERARWKRPDTQKKLILVPGQVESDASIQYGGTSIRSNLSLLMNVRFRHRDAYIIYKPHPDVVAGLRSRGKGESQAPHWCDELITDIPMHMLLDQVDEVHTMTSLTGFEALMRGIPVVTYGQPFYAGWGLTQDNDILPPVLARRGRQLSLDQLVAATLILYPRYISRITGKFTTPERILTELQIWRNEEAGKRRIVRKQLRWLLRLRRY</sequence>
<dbReference type="CDD" id="cd16440">
    <property type="entry name" value="beta_Kdo_transferase_KpsC_1"/>
    <property type="match status" value="1"/>
</dbReference>